<dbReference type="InterPro" id="IPR046335">
    <property type="entry name" value="LacI/GalR-like_sensor"/>
</dbReference>
<accession>A0A561E7X7</accession>
<dbReference type="InterPro" id="IPR028082">
    <property type="entry name" value="Peripla_BP_I"/>
</dbReference>
<dbReference type="EMBL" id="VIVQ01000001">
    <property type="protein sequence ID" value="TWE11719.1"/>
    <property type="molecule type" value="Genomic_DNA"/>
</dbReference>
<dbReference type="PANTHER" id="PTHR30146">
    <property type="entry name" value="LACI-RELATED TRANSCRIPTIONAL REPRESSOR"/>
    <property type="match status" value="1"/>
</dbReference>
<keyword evidence="1" id="KW-0805">Transcription regulation</keyword>
<evidence type="ECO:0000256" key="1">
    <source>
        <dbReference type="ARBA" id="ARBA00023015"/>
    </source>
</evidence>
<dbReference type="CDD" id="cd06267">
    <property type="entry name" value="PBP1_LacI_sugar_binding-like"/>
    <property type="match status" value="1"/>
</dbReference>
<dbReference type="Gene3D" id="1.10.260.40">
    <property type="entry name" value="lambda repressor-like DNA-binding domains"/>
    <property type="match status" value="1"/>
</dbReference>
<dbReference type="RefSeq" id="WP_145225165.1">
    <property type="nucleotide sequence ID" value="NZ_VIVQ01000001.1"/>
</dbReference>
<dbReference type="CDD" id="cd01392">
    <property type="entry name" value="HTH_LacI"/>
    <property type="match status" value="1"/>
</dbReference>
<dbReference type="SUPFAM" id="SSF53822">
    <property type="entry name" value="Periplasmic binding protein-like I"/>
    <property type="match status" value="1"/>
</dbReference>
<proteinExistence type="predicted"/>
<dbReference type="PROSITE" id="PS00356">
    <property type="entry name" value="HTH_LACI_1"/>
    <property type="match status" value="1"/>
</dbReference>
<keyword evidence="2" id="KW-0238">DNA-binding</keyword>
<reference evidence="5 6" key="1">
    <citation type="submission" date="2019-06" db="EMBL/GenBank/DDBJ databases">
        <title>Sequencing the genomes of 1000 actinobacteria strains.</title>
        <authorList>
            <person name="Klenk H.-P."/>
        </authorList>
    </citation>
    <scope>NUCLEOTIDE SEQUENCE [LARGE SCALE GENOMIC DNA]</scope>
    <source>
        <strain evidence="5 6">DSM 19560</strain>
    </source>
</reference>
<dbReference type="Pfam" id="PF00356">
    <property type="entry name" value="LacI"/>
    <property type="match status" value="1"/>
</dbReference>
<keyword evidence="3" id="KW-0804">Transcription</keyword>
<evidence type="ECO:0000313" key="6">
    <source>
        <dbReference type="Proteomes" id="UP000318297"/>
    </source>
</evidence>
<dbReference type="GO" id="GO:0003700">
    <property type="term" value="F:DNA-binding transcription factor activity"/>
    <property type="evidence" value="ECO:0007669"/>
    <property type="project" value="TreeGrafter"/>
</dbReference>
<dbReference type="SMART" id="SM00354">
    <property type="entry name" value="HTH_LACI"/>
    <property type="match status" value="1"/>
</dbReference>
<dbReference type="PROSITE" id="PS50932">
    <property type="entry name" value="HTH_LACI_2"/>
    <property type="match status" value="1"/>
</dbReference>
<dbReference type="InterPro" id="IPR010982">
    <property type="entry name" value="Lambda_DNA-bd_dom_sf"/>
</dbReference>
<dbReference type="AlphaFoldDB" id="A0A561E7X7"/>
<evidence type="ECO:0000313" key="5">
    <source>
        <dbReference type="EMBL" id="TWE11719.1"/>
    </source>
</evidence>
<dbReference type="InterPro" id="IPR000843">
    <property type="entry name" value="HTH_LacI"/>
</dbReference>
<keyword evidence="6" id="KW-1185">Reference proteome</keyword>
<feature type="domain" description="HTH lacI-type" evidence="4">
    <location>
        <begin position="5"/>
        <end position="59"/>
    </location>
</feature>
<evidence type="ECO:0000256" key="3">
    <source>
        <dbReference type="ARBA" id="ARBA00023163"/>
    </source>
</evidence>
<organism evidence="5 6">
    <name type="scientific">Rudaeicoccus suwonensis</name>
    <dbReference type="NCBI Taxonomy" id="657409"/>
    <lineage>
        <taxon>Bacteria</taxon>
        <taxon>Bacillati</taxon>
        <taxon>Actinomycetota</taxon>
        <taxon>Actinomycetes</taxon>
        <taxon>Micrococcales</taxon>
        <taxon>Dermacoccaceae</taxon>
        <taxon>Rudaeicoccus</taxon>
    </lineage>
</organism>
<protein>
    <submittedName>
        <fullName evidence="5">LacI family transcriptional regulator</fullName>
    </submittedName>
</protein>
<gene>
    <name evidence="5" type="ORF">BKA23_0500</name>
</gene>
<dbReference type="Gene3D" id="3.40.50.2300">
    <property type="match status" value="2"/>
</dbReference>
<evidence type="ECO:0000256" key="2">
    <source>
        <dbReference type="ARBA" id="ARBA00023125"/>
    </source>
</evidence>
<sequence length="346" mass="35900">MPDRSTIYEVARLSGVSTATVSRVMGGGTGFSAATKERVLAAASELGWVPSGSARGLASKRSGIVGLVFPHLSTGESEYDQESPLFVDQVIRGAERAASAAGDAVLIAGAHGATGRDLALSVASKVDGMVIMARSLVERDVAEIGRRVPVVSLAGGAGRHTLDVVGADNHTGAREITAHLLDHHGYRDVVFIGGPRRSPDAMARFAGHCEALAASGLPVPDAPAASGDFTEAGGAEAMQEALSTSTRAPRAVVVANDQMAFGALTTLRANKFRVPTDVAVVGFDDLAAARHTRPGLTTVRQPMRDLGEQAVQVLLDRIAFPSAERRQVVLPTHAVIRRSCGCTGRG</sequence>
<dbReference type="GO" id="GO:0000976">
    <property type="term" value="F:transcription cis-regulatory region binding"/>
    <property type="evidence" value="ECO:0007669"/>
    <property type="project" value="TreeGrafter"/>
</dbReference>
<comment type="caution">
    <text evidence="5">The sequence shown here is derived from an EMBL/GenBank/DDBJ whole genome shotgun (WGS) entry which is preliminary data.</text>
</comment>
<dbReference type="OrthoDB" id="4268837at2"/>
<dbReference type="SUPFAM" id="SSF47413">
    <property type="entry name" value="lambda repressor-like DNA-binding domains"/>
    <property type="match status" value="1"/>
</dbReference>
<dbReference type="PANTHER" id="PTHR30146:SF109">
    <property type="entry name" value="HTH-TYPE TRANSCRIPTIONAL REGULATOR GALS"/>
    <property type="match status" value="1"/>
</dbReference>
<evidence type="ECO:0000259" key="4">
    <source>
        <dbReference type="PROSITE" id="PS50932"/>
    </source>
</evidence>
<dbReference type="Pfam" id="PF13377">
    <property type="entry name" value="Peripla_BP_3"/>
    <property type="match status" value="1"/>
</dbReference>
<dbReference type="Proteomes" id="UP000318297">
    <property type="component" value="Unassembled WGS sequence"/>
</dbReference>
<name>A0A561E7X7_9MICO</name>